<dbReference type="GO" id="GO:0005811">
    <property type="term" value="C:lipid droplet"/>
    <property type="evidence" value="ECO:0007669"/>
    <property type="project" value="UniProtKB-SubCell"/>
</dbReference>
<dbReference type="Pfam" id="PF25036">
    <property type="entry name" value="VPS13_VAB"/>
    <property type="match status" value="1"/>
</dbReference>
<evidence type="ECO:0000256" key="4">
    <source>
        <dbReference type="ARBA" id="ARBA00022677"/>
    </source>
</evidence>
<organism evidence="11 12">
    <name type="scientific">Spermophilus dauricus</name>
    <name type="common">Daurian ground squirrel</name>
    <dbReference type="NCBI Taxonomy" id="99837"/>
    <lineage>
        <taxon>Eukaryota</taxon>
        <taxon>Metazoa</taxon>
        <taxon>Chordata</taxon>
        <taxon>Craniata</taxon>
        <taxon>Vertebrata</taxon>
        <taxon>Euteleostomi</taxon>
        <taxon>Mammalia</taxon>
        <taxon>Eutheria</taxon>
        <taxon>Euarchontoglires</taxon>
        <taxon>Glires</taxon>
        <taxon>Rodentia</taxon>
        <taxon>Sciuromorpha</taxon>
        <taxon>Sciuridae</taxon>
        <taxon>Xerinae</taxon>
        <taxon>Marmotini</taxon>
        <taxon>Spermophilus</taxon>
    </lineage>
</organism>
<evidence type="ECO:0000256" key="6">
    <source>
        <dbReference type="SAM" id="Phobius"/>
    </source>
</evidence>
<dbReference type="InterPro" id="IPR026854">
    <property type="entry name" value="VPS13_N"/>
</dbReference>
<evidence type="ECO:0000259" key="9">
    <source>
        <dbReference type="Pfam" id="PF25036"/>
    </source>
</evidence>
<reference evidence="11" key="1">
    <citation type="submission" date="2025-08" db="UniProtKB">
        <authorList>
            <consortium name="Ensembl"/>
        </authorList>
    </citation>
    <scope>IDENTIFICATION</scope>
</reference>
<evidence type="ECO:0000256" key="2">
    <source>
        <dbReference type="ARBA" id="ARBA00006545"/>
    </source>
</evidence>
<feature type="domain" description="Vacuolar protein sorting-associated protein 13 VPS13 adaptor binding" evidence="9">
    <location>
        <begin position="2309"/>
        <end position="2843"/>
    </location>
</feature>
<evidence type="ECO:0000256" key="1">
    <source>
        <dbReference type="ARBA" id="ARBA00004502"/>
    </source>
</evidence>
<feature type="domain" description="Chorein N-terminal" evidence="7">
    <location>
        <begin position="1"/>
        <end position="812"/>
    </location>
</feature>
<evidence type="ECO:0000256" key="3">
    <source>
        <dbReference type="ARBA" id="ARBA00022448"/>
    </source>
</evidence>
<reference evidence="11" key="2">
    <citation type="submission" date="2025-09" db="UniProtKB">
        <authorList>
            <consortium name="Ensembl"/>
        </authorList>
    </citation>
    <scope>IDENTIFICATION</scope>
</reference>
<dbReference type="GO" id="GO:0006869">
    <property type="term" value="P:lipid transport"/>
    <property type="evidence" value="ECO:0007669"/>
    <property type="project" value="UniProtKB-KW"/>
</dbReference>
<dbReference type="PANTHER" id="PTHR16166:SF125">
    <property type="entry name" value="INTERMEMBRANE LIPID TRANSFER PROTEIN VPS13C"/>
    <property type="match status" value="1"/>
</dbReference>
<feature type="transmembrane region" description="Helical" evidence="6">
    <location>
        <begin position="21"/>
        <end position="50"/>
    </location>
</feature>
<keyword evidence="6" id="KW-0812">Transmembrane</keyword>
<proteinExistence type="inferred from homology"/>
<dbReference type="Ensembl" id="ENSSDAT00000020601.1">
    <property type="protein sequence ID" value="ENSSDAP00000018014.1"/>
    <property type="gene ID" value="ENSSDAG00000016158.1"/>
</dbReference>
<dbReference type="GO" id="GO:0007005">
    <property type="term" value="P:mitochondrion organization"/>
    <property type="evidence" value="ECO:0007669"/>
    <property type="project" value="TreeGrafter"/>
</dbReference>
<keyword evidence="6" id="KW-1133">Transmembrane helix</keyword>
<keyword evidence="3" id="KW-0813">Transport</keyword>
<dbReference type="InterPro" id="IPR026847">
    <property type="entry name" value="VPS13"/>
</dbReference>
<evidence type="ECO:0000259" key="8">
    <source>
        <dbReference type="Pfam" id="PF25033"/>
    </source>
</evidence>
<name>A0A8C9USQ9_SPEDA</name>
<keyword evidence="5" id="KW-0445">Lipid transport</keyword>
<evidence type="ECO:0000256" key="5">
    <source>
        <dbReference type="ARBA" id="ARBA00023055"/>
    </source>
</evidence>
<dbReference type="GO" id="GO:0045053">
    <property type="term" value="P:protein retention in Golgi apparatus"/>
    <property type="evidence" value="ECO:0007669"/>
    <property type="project" value="TreeGrafter"/>
</dbReference>
<sequence length="3582" mass="404203">KAGQIDKLTLKIPWKNLYGEAVVATLEGLYLLVVPGASIISLGAFLPVFLCLLNALHFGYCCHADAGAHSGEFIYGLENFVYKDVKPGRKRKKHKNHFKKRFKGLDRSKDKPKEAKKDTFLEKLATQVIKNVQVKITDIHIKYEDDVTDPERPLSFGVTLGEFSLLSTNEHWTPCILNEAEKIIYKLIRLDSLSAYWNVNCCMSYHGSREQILDQLKNEILTSRNIPRNHQYIFQPISASAKLYMNPYAEIELKTPKLDCNIEVQNIAIELTKPQYLSMIDLLESVDYMVRNAPYRKYKPYLPLHTNSRQWWKYAINSVLEVHIRRYTRMWSWSNIKKHRQLLQSYKTVYKSKLTQTKVSEEIQKQIQDLEKTLDVFNIILGRQQAQVEVIRSGQKLRKKSDTGEKRGGWFSGFWGKKESKKKDEESLIPETIDDLMTPEEKDKLFTAIGYSDSTHNLTLPKQYVAHIMTLKLISTSVVIRESKNIPEILKIQIIGLGTQVSQRPGAQAVKIEAKLEHWYITGLRQQDSLPSLVASIGDTASSLLKIEFETNPENSPADQTLIIQSQPVEVVYDAKTINAVVEFFQSNRGLDLEQITSATLMKLEEIKERTATGLTHIIETRKVLDLRINLKPSYLIIPQTGFHQKKSNLLILDFGTFQLNSKDKGLQKTTNSSLEEIMDKAYDKFDIEIKSVQLLFARAEENWKKCRFQHPSTMHILQPMDIHVELAKAMVEKDARMARFKVSGGLPLMHVRISDQKMKDMLCLINSIPLPQKSSTQSAERQISSIPIISEGTKGLLGTSLLLDGVESGKKYKLLPTAEIPNEELINLLLKFEIKEVILEFTKQQKEEDSILVFNVTQLGTEATVRTFDLTAVSYLKKISLDYHEIQGSRKKPLHLISSSDKPGLDLLKVEYIKADRNGPSFQTTFEKTEQTLKVAFSSLNLFLQTQALLSSINYLTTIIPSDSQNVSVVKEVQISTEKQKNSPLQKVIVSSKDSDVVGFRLFAKLNAFCVIVCDEKSNIAEIKIQGLDSSLSLQSKKQSLFARLENIIVTDVDPKTVHKQAVSIMGNEVFRFNLDLYPDATEGDSYTDMSKVDAVLSLNVGCIQIIYLHKFLMSLLNFMNNFQTAKEALSAATAQAAEKAATSVKDLAQRSLRVSFYIDLKAPVIIIPQSSISTNAVVVDLGLIRVQNQFSLVSGEDSLNPPVIDRMDVQLTKLKLSRTIIQPGISHPDIQLLYPINLEFSVNRNLAANWYHKVPVVEIKGHLDSMNVSLNQEDLNLLFRILGENLGEATEDLDKVKPRIQETGKSLTIGDILNVSILFYNLVVITLMKKAEKKGRPFHELNVLQLGVEARVKTYEMTAKAYLKKISMRCFDFTGECEVLFVSFSSLDLVLHLEALLSFMDFLSSAVPSSESSFSEKESEQKPLVGESGSIAIKTVSSTISKEDVFDLKVTKCNIADIKIHGKKSYASVSVKPKQTDVFARLQNIIVTNVDLLSIHKDEVFRFQMTLYPDATEGKAYADMSKVDGKLSLKVGCIQIVYVHKFFMSLLNFLNNFQTAKEALSTATVQAAERAASSMKDLAQKSFRLLMDINLKAPVIIIPQSSVSPNAIIADLGLIRIENKFSLVPMEHYSLPPIVDMMIVQLTQLKLSRTILQSGLPLYDTEILKPVNMLLSVQRNLSSTWYVQIPGMEIKGKLKPMQVALSEDDLTVLMKILLENLGEASSQPIPTQSVQEAVRVRKDVLSGPVFLKDQEHLTDSKPSVGQNVTLQYDFHFESLSIVLYNNDINQESKLAFHNDSFRLGELRLYLMASAGKMFKDGSVNVSLKLKTCTLDDLREGIERATSRMIDKKNDQDNNSSMIDISYKQNKNGSQIEAVLDKLYVCASVEFLMTVADFFIKAMPQNPENMAKEIQIPPRQTATGKVKIEKDDSIRPNITLKAMITDPEVVFVANLTKADAPALTASFQCNLSLSTSELEQIMEASVRDLKVLACPFLREKRGKNITTVLQPCSLFMEKCTWASGKQNINIMVKEFIIKISPIILNTVMTIMAAMSPKAKEDESKDISKEMENLWDVRSISDYNSWFLGVDFATELTENFRDSEQPRIEENCAITVESVQITLECGLGHRTVPLLLAESKFSGSIKNWTSLMAAAADMTLQVHYYNEIHAVWEPLIERVEEKRQWNLKVNVKKNPIQDKSLMPGDDFIPEPQMAIHISSGDTMNITISKSLCLILGFSQGAASTFDYSLKDRAPFMVKNAVGVPIKVQPNRNLRVMGPPEKSGIYDVDAGQNLELEYASMEPLHQGKVCVLNRQESSFFTLTFVPHGYTEVGNIPVARPGRRLYNVRNPNASHSDSVLVQIDATEGNKVITLRSPLQIKNHFSIAFIIYKFVKNIKLLERIGIARPEEEFHVPLNSYRCQLFIQPAGILEHQYKESTTYISWKEELHRSREVRCRLQCPSVEVNFLPLIVNTVAVPDELSYISTHGEDWDPAYIIHLYPPLTLRNLLPYSLRYLLEGTAETHELTEGSTADVLHSRISGEIMELVLVKYLGKNWNGHFRICDTLPEFFVVCFSSDSTDVMTVDLSIYVRRIGSRLVLSVFSPYWLINKTSRVLQYHSEDIHVKHPADFRDIILFSFKKKNIFSKNKVQLKISTSSWSSSFSLDTVGSYGCVKCPANNMEYLVGVSIKMSSFNLSRIVTLTPFCTITNKSSLELEVGEIASDGSIPTNKWNYIASSECLPFWPENLSGKLCVRVVGCEGSSKPFFYNQQDNGTLLSLEDLNGGILVDVNTAEHSTVITFSDYHEGSAPALIINHTPWDILTYKQSGSQEEVELLPKQARLFAWADPTGTRKLTWRYAANLGEHDLLKDECGQFPYDANIQIHWVSFLDGHQRVLLFTDDVALVSKALQAEEMEQADHEITLSLHSLGLSLVNNENKQEVSYIGITSSGVVWEMKPKQKWKPFSQKQIILLEQSYQKYQVSRDCGWIKLDSNFEVNFGKVPMEMRFPIQCPIKRDFLSGIQVEFKQSPHQRSLRARLYWLQVDNQLPGTMFPVVFHPVAPPKSIALDSEPKPFIDVSIITRFNEYSKVLQFKYFMVLIQEMALKVDQGFLGAIIALFTPTTDPEAERKRTKLIQQDIDALNTELMETSMTDMSILSFFEHFHISPVKLHLSLSLGSGGEESDKEKQEMIAIHSINLLLKSIGATLTDVDDLIFKLAYYEIRYQFYKRDQLMWSVVRHYSEQFLKQMYVLVLGLDVLGNPFGLIRGLSEGVEALFYEPFQGAVQGPEEFAEGLVIGVRSLFGHTVGGAAGVVSRITGSVGKGLAAITMDKEYQQKRREEMGRQPKDFGDSLARGGKGFLRGVVGGVMGIITKPMEGAKKEGAAGFFKGIGKGLVGAVARPTGGIIDMASSTFQGIQRAAESTEEVSSLRPPRLIQEDGIIRPYDRQESEGYDLFENHIKKLEGETYRYHCVIPGNKRTILMVTNRRVLYIKEVEILGHMSVDWQCPFEDFVLPPSIDENLMKISVKEQGLFHKRDNANLGCLRKIYLKDTTTAERAFNAIEDAQSLRHQQKLMKQSSQKLLRPQTPSSL</sequence>
<evidence type="ECO:0000259" key="7">
    <source>
        <dbReference type="Pfam" id="PF12624"/>
    </source>
</evidence>
<dbReference type="GO" id="GO:0006623">
    <property type="term" value="P:protein targeting to vacuole"/>
    <property type="evidence" value="ECO:0007669"/>
    <property type="project" value="TreeGrafter"/>
</dbReference>
<dbReference type="InterPro" id="IPR056748">
    <property type="entry name" value="VPS13-like_C"/>
</dbReference>
<keyword evidence="6" id="KW-0472">Membrane</keyword>
<dbReference type="Proteomes" id="UP000694422">
    <property type="component" value="Unplaced"/>
</dbReference>
<keyword evidence="12" id="KW-1185">Reference proteome</keyword>
<dbReference type="Pfam" id="PF12624">
    <property type="entry name" value="VPS13_N"/>
    <property type="match status" value="1"/>
</dbReference>
<keyword evidence="4" id="KW-0551">Lipid droplet</keyword>
<comment type="similarity">
    <text evidence="2">Belongs to the VPS13 family.</text>
</comment>
<feature type="domain" description="VPS13-like middle region" evidence="8">
    <location>
        <begin position="1452"/>
        <end position="2226"/>
    </location>
</feature>
<dbReference type="PANTHER" id="PTHR16166">
    <property type="entry name" value="VACUOLAR PROTEIN SORTING-ASSOCIATED PROTEIN VPS13"/>
    <property type="match status" value="1"/>
</dbReference>
<dbReference type="InterPro" id="IPR009543">
    <property type="entry name" value="VPS13_VAB"/>
</dbReference>
<dbReference type="InterPro" id="IPR056747">
    <property type="entry name" value="VPS13-like_M"/>
</dbReference>
<evidence type="ECO:0000313" key="11">
    <source>
        <dbReference type="Ensembl" id="ENSSDAP00000018014.1"/>
    </source>
</evidence>
<evidence type="ECO:0000259" key="10">
    <source>
        <dbReference type="Pfam" id="PF25037"/>
    </source>
</evidence>
<protein>
    <submittedName>
        <fullName evidence="11">Vacuolar protein sorting 13 homolog C</fullName>
    </submittedName>
</protein>
<evidence type="ECO:0000313" key="12">
    <source>
        <dbReference type="Proteomes" id="UP000694422"/>
    </source>
</evidence>
<feature type="domain" description="VPS13-like middle region" evidence="8">
    <location>
        <begin position="1014"/>
        <end position="1293"/>
    </location>
</feature>
<dbReference type="Pfam" id="PF25033">
    <property type="entry name" value="VPS13_M"/>
    <property type="match status" value="2"/>
</dbReference>
<accession>A0A8C9USQ9</accession>
<feature type="domain" description="Intermembrane lipid transfer protein VPS13-like C-terminal" evidence="10">
    <location>
        <begin position="3421"/>
        <end position="3526"/>
    </location>
</feature>
<dbReference type="Pfam" id="PF25037">
    <property type="entry name" value="VPS13_C"/>
    <property type="match status" value="1"/>
</dbReference>
<comment type="subcellular location">
    <subcellularLocation>
        <location evidence="1">Lipid droplet</location>
    </subcellularLocation>
</comment>